<evidence type="ECO:0000313" key="2">
    <source>
        <dbReference type="EMBL" id="TWT57601.1"/>
    </source>
</evidence>
<proteinExistence type="predicted"/>
<reference evidence="2 3" key="1">
    <citation type="submission" date="2019-02" db="EMBL/GenBank/DDBJ databases">
        <title>Deep-cultivation of Planctomycetes and their phenomic and genomic characterization uncovers novel biology.</title>
        <authorList>
            <person name="Wiegand S."/>
            <person name="Jogler M."/>
            <person name="Boedeker C."/>
            <person name="Pinto D."/>
            <person name="Vollmers J."/>
            <person name="Rivas-Marin E."/>
            <person name="Kohn T."/>
            <person name="Peeters S.H."/>
            <person name="Heuer A."/>
            <person name="Rast P."/>
            <person name="Oberbeckmann S."/>
            <person name="Bunk B."/>
            <person name="Jeske O."/>
            <person name="Meyerdierks A."/>
            <person name="Storesund J.E."/>
            <person name="Kallscheuer N."/>
            <person name="Luecker S."/>
            <person name="Lage O.M."/>
            <person name="Pohl T."/>
            <person name="Merkel B.J."/>
            <person name="Hornburger P."/>
            <person name="Mueller R.-W."/>
            <person name="Bruemmer F."/>
            <person name="Labrenz M."/>
            <person name="Spormann A.M."/>
            <person name="Op Den Camp H."/>
            <person name="Overmann J."/>
            <person name="Amann R."/>
            <person name="Jetten M.S.M."/>
            <person name="Mascher T."/>
            <person name="Medema M.H."/>
            <person name="Devos D.P."/>
            <person name="Kaster A.-K."/>
            <person name="Ovreas L."/>
            <person name="Rohde M."/>
            <person name="Galperin M.Y."/>
            <person name="Jogler C."/>
        </authorList>
    </citation>
    <scope>NUCLEOTIDE SEQUENCE [LARGE SCALE GENOMIC DNA]</scope>
    <source>
        <strain evidence="2 3">KOR42</strain>
    </source>
</reference>
<feature type="region of interest" description="Disordered" evidence="1">
    <location>
        <begin position="61"/>
        <end position="126"/>
    </location>
</feature>
<dbReference type="AlphaFoldDB" id="A0A5C5X5K3"/>
<comment type="caution">
    <text evidence="2">The sequence shown here is derived from an EMBL/GenBank/DDBJ whole genome shotgun (WGS) entry which is preliminary data.</text>
</comment>
<keyword evidence="3" id="KW-1185">Reference proteome</keyword>
<organism evidence="2 3">
    <name type="scientific">Thalassoglobus neptunius</name>
    <dbReference type="NCBI Taxonomy" id="1938619"/>
    <lineage>
        <taxon>Bacteria</taxon>
        <taxon>Pseudomonadati</taxon>
        <taxon>Planctomycetota</taxon>
        <taxon>Planctomycetia</taxon>
        <taxon>Planctomycetales</taxon>
        <taxon>Planctomycetaceae</taxon>
        <taxon>Thalassoglobus</taxon>
    </lineage>
</organism>
<gene>
    <name evidence="2" type="ORF">KOR42_09630</name>
</gene>
<dbReference type="EMBL" id="SIHI01000001">
    <property type="protein sequence ID" value="TWT57601.1"/>
    <property type="molecule type" value="Genomic_DNA"/>
</dbReference>
<evidence type="ECO:0000313" key="3">
    <source>
        <dbReference type="Proteomes" id="UP000317243"/>
    </source>
</evidence>
<dbReference type="RefSeq" id="WP_146507416.1">
    <property type="nucleotide sequence ID" value="NZ_SIHI01000001.1"/>
</dbReference>
<dbReference type="Proteomes" id="UP000317243">
    <property type="component" value="Unassembled WGS sequence"/>
</dbReference>
<accession>A0A5C5X5K3</accession>
<name>A0A5C5X5K3_9PLAN</name>
<protein>
    <submittedName>
        <fullName evidence="2">Uncharacterized protein</fullName>
    </submittedName>
</protein>
<sequence length="416" mass="47522">MSSEWLSRAVNVFKRDVPETPQPFDVECECGQRHTGLRRVRFQHLVCKSCGGSLFILPRDSYPPPLDPAKRKKRRKKRRSKRRPKENKRPTPLDFSQPDEVEIPASEDSSPNSAPKPASNKKLPKEVYEEDPGPGFIIRQIEGTVGFVSAFRDAFLGFWSPHRKIGLLIFCLLAATVFYSIRRSTLAQAEIDAREKFAAAIDLIAEERWSDAKAELKDAVEAVDRLGRTDREASQIRQMHSEIQAFTGLSQYTLFELTEDAEKTYVAEGMEAWQERFRIRYQDEWLIIEGNLRPVHSYQGQNGSLSLELEFPWVVGDRPREVSVLVDFPLAKGLPVVSSEPYDDSPGQYSIFAAQIEDCSLGLNGNWIVRLNPRTAFFWSDEKTYRQTNLNVGSILSQEELEHILAQQAKWMGVRD</sequence>
<feature type="compositionally biased region" description="Basic residues" evidence="1">
    <location>
        <begin position="70"/>
        <end position="86"/>
    </location>
</feature>
<dbReference type="OrthoDB" id="208967at2"/>
<evidence type="ECO:0000256" key="1">
    <source>
        <dbReference type="SAM" id="MobiDB-lite"/>
    </source>
</evidence>
<feature type="compositionally biased region" description="Low complexity" evidence="1">
    <location>
        <begin position="109"/>
        <end position="121"/>
    </location>
</feature>